<evidence type="ECO:0000313" key="1">
    <source>
        <dbReference type="EMBL" id="MPC16995.1"/>
    </source>
</evidence>
<gene>
    <name evidence="1" type="ORF">E2C01_009839</name>
</gene>
<dbReference type="Proteomes" id="UP000324222">
    <property type="component" value="Unassembled WGS sequence"/>
</dbReference>
<accession>A0A5B7D6U7</accession>
<comment type="caution">
    <text evidence="1">The sequence shown here is derived from an EMBL/GenBank/DDBJ whole genome shotgun (WGS) entry which is preliminary data.</text>
</comment>
<sequence>MNLEFNKEQTAYISSSAKWTQTTYCRFLSRPWADVARFRLRSVSPHSEARRAREPSTMCTLVVEVALGKVVKDRGREESKERLLPSVLLCLLDDLFAFLHLLAPVCITHPHLLQPLPSLIFLLLPEALGCRCLLGKVAVKGSSAETVVQLDGAQDDGVP</sequence>
<dbReference type="EMBL" id="VSRR010000553">
    <property type="protein sequence ID" value="MPC16995.1"/>
    <property type="molecule type" value="Genomic_DNA"/>
</dbReference>
<name>A0A5B7D6U7_PORTR</name>
<protein>
    <submittedName>
        <fullName evidence="1">Uncharacterized protein</fullName>
    </submittedName>
</protein>
<organism evidence="1 2">
    <name type="scientific">Portunus trituberculatus</name>
    <name type="common">Swimming crab</name>
    <name type="synonym">Neptunus trituberculatus</name>
    <dbReference type="NCBI Taxonomy" id="210409"/>
    <lineage>
        <taxon>Eukaryota</taxon>
        <taxon>Metazoa</taxon>
        <taxon>Ecdysozoa</taxon>
        <taxon>Arthropoda</taxon>
        <taxon>Crustacea</taxon>
        <taxon>Multicrustacea</taxon>
        <taxon>Malacostraca</taxon>
        <taxon>Eumalacostraca</taxon>
        <taxon>Eucarida</taxon>
        <taxon>Decapoda</taxon>
        <taxon>Pleocyemata</taxon>
        <taxon>Brachyura</taxon>
        <taxon>Eubrachyura</taxon>
        <taxon>Portunoidea</taxon>
        <taxon>Portunidae</taxon>
        <taxon>Portuninae</taxon>
        <taxon>Portunus</taxon>
    </lineage>
</organism>
<reference evidence="1 2" key="1">
    <citation type="submission" date="2019-05" db="EMBL/GenBank/DDBJ databases">
        <title>Another draft genome of Portunus trituberculatus and its Hox gene families provides insights of decapod evolution.</title>
        <authorList>
            <person name="Jeong J.-H."/>
            <person name="Song I."/>
            <person name="Kim S."/>
            <person name="Choi T."/>
            <person name="Kim D."/>
            <person name="Ryu S."/>
            <person name="Kim W."/>
        </authorList>
    </citation>
    <scope>NUCLEOTIDE SEQUENCE [LARGE SCALE GENOMIC DNA]</scope>
    <source>
        <tissue evidence="1">Muscle</tissue>
    </source>
</reference>
<proteinExistence type="predicted"/>
<dbReference type="AlphaFoldDB" id="A0A5B7D6U7"/>
<keyword evidence="2" id="KW-1185">Reference proteome</keyword>
<evidence type="ECO:0000313" key="2">
    <source>
        <dbReference type="Proteomes" id="UP000324222"/>
    </source>
</evidence>